<dbReference type="OrthoDB" id="408631at2759"/>
<dbReference type="PANTHER" id="PTHR43918">
    <property type="entry name" value="ACETYLCHOLINESTERASE"/>
    <property type="match status" value="1"/>
</dbReference>
<keyword evidence="6" id="KW-1185">Reference proteome</keyword>
<dbReference type="Pfam" id="PF00135">
    <property type="entry name" value="COesterase"/>
    <property type="match status" value="1"/>
</dbReference>
<feature type="domain" description="Carboxylesterase type B" evidence="4">
    <location>
        <begin position="23"/>
        <end position="509"/>
    </location>
</feature>
<dbReference type="Proteomes" id="UP000777438">
    <property type="component" value="Unassembled WGS sequence"/>
</dbReference>
<dbReference type="InterPro" id="IPR019819">
    <property type="entry name" value="Carboxylesterase_B_CS"/>
</dbReference>
<dbReference type="InterPro" id="IPR002018">
    <property type="entry name" value="CarbesteraseB"/>
</dbReference>
<protein>
    <recommendedName>
        <fullName evidence="3">Carboxylic ester hydrolase</fullName>
        <ecNumber evidence="3">3.1.1.-</ecNumber>
    </recommendedName>
</protein>
<dbReference type="AlphaFoldDB" id="A0A9P9ALD8"/>
<dbReference type="GO" id="GO:0052689">
    <property type="term" value="F:carboxylic ester hydrolase activity"/>
    <property type="evidence" value="ECO:0007669"/>
    <property type="project" value="TreeGrafter"/>
</dbReference>
<dbReference type="Gene3D" id="3.40.50.1820">
    <property type="entry name" value="alpha/beta hydrolase"/>
    <property type="match status" value="1"/>
</dbReference>
<dbReference type="InterPro" id="IPR029058">
    <property type="entry name" value="AB_hydrolase_fold"/>
</dbReference>
<proteinExistence type="inferred from homology"/>
<evidence type="ECO:0000313" key="5">
    <source>
        <dbReference type="EMBL" id="KAH6884502.1"/>
    </source>
</evidence>
<dbReference type="InterPro" id="IPR050654">
    <property type="entry name" value="AChE-related_enzymes"/>
</dbReference>
<evidence type="ECO:0000256" key="3">
    <source>
        <dbReference type="RuleBase" id="RU361235"/>
    </source>
</evidence>
<dbReference type="PROSITE" id="PS00122">
    <property type="entry name" value="CARBOXYLESTERASE_B_1"/>
    <property type="match status" value="1"/>
</dbReference>
<accession>A0A9P9ALD8</accession>
<organism evidence="5 6">
    <name type="scientific">Thelonectria olida</name>
    <dbReference type="NCBI Taxonomy" id="1576542"/>
    <lineage>
        <taxon>Eukaryota</taxon>
        <taxon>Fungi</taxon>
        <taxon>Dikarya</taxon>
        <taxon>Ascomycota</taxon>
        <taxon>Pezizomycotina</taxon>
        <taxon>Sordariomycetes</taxon>
        <taxon>Hypocreomycetidae</taxon>
        <taxon>Hypocreales</taxon>
        <taxon>Nectriaceae</taxon>
        <taxon>Thelonectria</taxon>
    </lineage>
</organism>
<comment type="similarity">
    <text evidence="1 3">Belongs to the type-B carboxylesterase/lipase family.</text>
</comment>
<dbReference type="PROSITE" id="PS00941">
    <property type="entry name" value="CARBOXYLESTERASE_B_2"/>
    <property type="match status" value="1"/>
</dbReference>
<dbReference type="EC" id="3.1.1.-" evidence="3"/>
<evidence type="ECO:0000313" key="6">
    <source>
        <dbReference type="Proteomes" id="UP000777438"/>
    </source>
</evidence>
<dbReference type="EMBL" id="JAGPYM010000020">
    <property type="protein sequence ID" value="KAH6884502.1"/>
    <property type="molecule type" value="Genomic_DNA"/>
</dbReference>
<gene>
    <name evidence="5" type="ORF">B0T10DRAFT_579202</name>
</gene>
<feature type="chain" id="PRO_5040537024" description="Carboxylic ester hydrolase" evidence="3">
    <location>
        <begin position="21"/>
        <end position="549"/>
    </location>
</feature>
<sequence>MASYLKLLLAALPLIQGTFAGSSPTAKVKNGTYYGKHVASYDQDLFLGIPYAQPPVGDLRFQNPQSLNTTFKKRNAVEYADSCVGYGNSDAWPFTLGEDCLTLNIVKPAQTKQSKLLPVGVFIHGGGWTSDYSANGVYNLSFIVEESVNAGKPFIGISVDYRLSFWGFMASKDILDAGVANLGLKDQRLALHWINENIKAFGGDPNKVTIWGESAGGGNVGYQATAFGGRDDDLFRGIIAESGAEGTWMKNLTKPQQRYDTIVEAVGCDSKQDKLACLRKVPFKKLNATIEKISGSVSFYPVVDGDFITDLSSTLLAEGKFTKRPFLLGTNTDEGTLFGGTTIKTDSDIKSLIQSSGPDENTTEIVMALYPNVDSLGLPTEYRVEAGGPVGAQFKRAIALLTDQGFLSWRRIRTDAWSKYGVPAYSYLFESPMTRIPFFGTTHFTEIGYIFYNRIGLGYATGISPLTNATQEKLDLAKLTTRMWISFIHDLDPNNHGISGVEKWPLYNATGGYGENFHLTPTNYGVIPDTFRLAQTTFLNSVARKQYGR</sequence>
<keyword evidence="3" id="KW-0732">Signal</keyword>
<evidence type="ECO:0000259" key="4">
    <source>
        <dbReference type="Pfam" id="PF00135"/>
    </source>
</evidence>
<keyword evidence="2 3" id="KW-0378">Hydrolase</keyword>
<feature type="signal peptide" evidence="3">
    <location>
        <begin position="1"/>
        <end position="20"/>
    </location>
</feature>
<reference evidence="5 6" key="1">
    <citation type="journal article" date="2021" name="Nat. Commun.">
        <title>Genetic determinants of endophytism in the Arabidopsis root mycobiome.</title>
        <authorList>
            <person name="Mesny F."/>
            <person name="Miyauchi S."/>
            <person name="Thiergart T."/>
            <person name="Pickel B."/>
            <person name="Atanasova L."/>
            <person name="Karlsson M."/>
            <person name="Huettel B."/>
            <person name="Barry K.W."/>
            <person name="Haridas S."/>
            <person name="Chen C."/>
            <person name="Bauer D."/>
            <person name="Andreopoulos W."/>
            <person name="Pangilinan J."/>
            <person name="LaButti K."/>
            <person name="Riley R."/>
            <person name="Lipzen A."/>
            <person name="Clum A."/>
            <person name="Drula E."/>
            <person name="Henrissat B."/>
            <person name="Kohler A."/>
            <person name="Grigoriev I.V."/>
            <person name="Martin F.M."/>
            <person name="Hacquard S."/>
        </authorList>
    </citation>
    <scope>NUCLEOTIDE SEQUENCE [LARGE SCALE GENOMIC DNA]</scope>
    <source>
        <strain evidence="5 6">MPI-CAGE-CH-0241</strain>
    </source>
</reference>
<evidence type="ECO:0000256" key="2">
    <source>
        <dbReference type="ARBA" id="ARBA00022801"/>
    </source>
</evidence>
<evidence type="ECO:0000256" key="1">
    <source>
        <dbReference type="ARBA" id="ARBA00005964"/>
    </source>
</evidence>
<dbReference type="SUPFAM" id="SSF53474">
    <property type="entry name" value="alpha/beta-Hydrolases"/>
    <property type="match status" value="1"/>
</dbReference>
<name>A0A9P9ALD8_9HYPO</name>
<comment type="caution">
    <text evidence="5">The sequence shown here is derived from an EMBL/GenBank/DDBJ whole genome shotgun (WGS) entry which is preliminary data.</text>
</comment>
<dbReference type="PANTHER" id="PTHR43918:SF4">
    <property type="entry name" value="CARBOXYLIC ESTER HYDROLASE"/>
    <property type="match status" value="1"/>
</dbReference>
<dbReference type="InterPro" id="IPR019826">
    <property type="entry name" value="Carboxylesterase_B_AS"/>
</dbReference>